<evidence type="ECO:0000313" key="9">
    <source>
        <dbReference type="EMBL" id="CAL6096558.1"/>
    </source>
</evidence>
<comment type="caution">
    <text evidence="8">The sequence shown here is derived from an EMBL/GenBank/DDBJ whole genome shotgun (WGS) entry which is preliminary data.</text>
</comment>
<evidence type="ECO:0000256" key="3">
    <source>
        <dbReference type="ARBA" id="ARBA00023004"/>
    </source>
</evidence>
<dbReference type="GO" id="GO:0046872">
    <property type="term" value="F:metal ion binding"/>
    <property type="evidence" value="ECO:0007669"/>
    <property type="project" value="UniProtKB-KW"/>
</dbReference>
<keyword evidence="2" id="KW-0479">Metal-binding</keyword>
<keyword evidence="5" id="KW-0472">Membrane</keyword>
<keyword evidence="5" id="KW-0812">Transmembrane</keyword>
<dbReference type="SUPFAM" id="SSF54862">
    <property type="entry name" value="4Fe-4S ferredoxins"/>
    <property type="match status" value="1"/>
</dbReference>
<dbReference type="InterPro" id="IPR008254">
    <property type="entry name" value="Flavodoxin/NO_synth"/>
</dbReference>
<dbReference type="PROSITE" id="PS50902">
    <property type="entry name" value="FLAVODOXIN_LIKE"/>
    <property type="match status" value="1"/>
</dbReference>
<feature type="domain" description="4Fe-4S ferredoxin-type" evidence="7">
    <location>
        <begin position="224"/>
        <end position="253"/>
    </location>
</feature>
<dbReference type="PANTHER" id="PTHR43687:SF1">
    <property type="entry name" value="FERREDOXIN III"/>
    <property type="match status" value="1"/>
</dbReference>
<dbReference type="SUPFAM" id="SSF52218">
    <property type="entry name" value="Flavoproteins"/>
    <property type="match status" value="1"/>
</dbReference>
<reference evidence="8" key="1">
    <citation type="submission" date="2023-06" db="EMBL/GenBank/DDBJ databases">
        <authorList>
            <person name="Kurt Z."/>
        </authorList>
    </citation>
    <scope>NUCLEOTIDE SEQUENCE</scope>
</reference>
<proteinExistence type="predicted"/>
<dbReference type="PROSITE" id="PS51379">
    <property type="entry name" value="4FE4S_FER_2"/>
    <property type="match status" value="2"/>
</dbReference>
<dbReference type="Proteomes" id="UP001642409">
    <property type="component" value="Unassembled WGS sequence"/>
</dbReference>
<dbReference type="PROSITE" id="PS00198">
    <property type="entry name" value="4FE4S_FER_1"/>
    <property type="match status" value="2"/>
</dbReference>
<dbReference type="EMBL" id="CAXDID020000487">
    <property type="protein sequence ID" value="CAL6096558.1"/>
    <property type="molecule type" value="Genomic_DNA"/>
</dbReference>
<keyword evidence="1" id="KW-0004">4Fe-4S</keyword>
<feature type="transmembrane region" description="Helical" evidence="5">
    <location>
        <begin position="276"/>
        <end position="294"/>
    </location>
</feature>
<dbReference type="Gene3D" id="3.40.50.360">
    <property type="match status" value="1"/>
</dbReference>
<keyword evidence="3" id="KW-0408">Iron</keyword>
<evidence type="ECO:0000313" key="10">
    <source>
        <dbReference type="Proteomes" id="UP001642409"/>
    </source>
</evidence>
<feature type="domain" description="4Fe-4S ferredoxin-type" evidence="7">
    <location>
        <begin position="194"/>
        <end position="223"/>
    </location>
</feature>
<organism evidence="8">
    <name type="scientific">Hexamita inflata</name>
    <dbReference type="NCBI Taxonomy" id="28002"/>
    <lineage>
        <taxon>Eukaryota</taxon>
        <taxon>Metamonada</taxon>
        <taxon>Diplomonadida</taxon>
        <taxon>Hexamitidae</taxon>
        <taxon>Hexamitinae</taxon>
        <taxon>Hexamita</taxon>
    </lineage>
</organism>
<protein>
    <submittedName>
        <fullName evidence="8">4Fe-4S ferredoxin iron-sulfur binding domain protein</fullName>
    </submittedName>
    <submittedName>
        <fullName evidence="9">4Fe-4S_ferredoxin iron-sulfur binding domain protein</fullName>
    </submittedName>
</protein>
<dbReference type="Gene3D" id="3.30.70.20">
    <property type="match status" value="1"/>
</dbReference>
<dbReference type="InterPro" id="IPR017900">
    <property type="entry name" value="4Fe4S_Fe_S_CS"/>
</dbReference>
<evidence type="ECO:0000259" key="6">
    <source>
        <dbReference type="PROSITE" id="PS50902"/>
    </source>
</evidence>
<evidence type="ECO:0000256" key="2">
    <source>
        <dbReference type="ARBA" id="ARBA00022723"/>
    </source>
</evidence>
<evidence type="ECO:0000256" key="4">
    <source>
        <dbReference type="ARBA" id="ARBA00023014"/>
    </source>
</evidence>
<accession>A0AA86NBF9</accession>
<dbReference type="GO" id="GO:0010181">
    <property type="term" value="F:FMN binding"/>
    <property type="evidence" value="ECO:0007669"/>
    <property type="project" value="InterPro"/>
</dbReference>
<dbReference type="InterPro" id="IPR050572">
    <property type="entry name" value="Fe-S_Ferredoxin"/>
</dbReference>
<name>A0AA86NBF9_9EUKA</name>
<feature type="domain" description="Flavodoxin-like" evidence="6">
    <location>
        <begin position="3"/>
        <end position="166"/>
    </location>
</feature>
<evidence type="ECO:0000256" key="5">
    <source>
        <dbReference type="SAM" id="Phobius"/>
    </source>
</evidence>
<keyword evidence="10" id="KW-1185">Reference proteome</keyword>
<gene>
    <name evidence="8" type="ORF">HINF_LOCUS3574</name>
    <name evidence="9" type="ORF">HINF_LOCUS68485</name>
</gene>
<dbReference type="EMBL" id="CATOUU010000085">
    <property type="protein sequence ID" value="CAI9915929.1"/>
    <property type="molecule type" value="Genomic_DNA"/>
</dbReference>
<reference evidence="9 10" key="2">
    <citation type="submission" date="2024-07" db="EMBL/GenBank/DDBJ databases">
        <authorList>
            <person name="Akdeniz Z."/>
        </authorList>
    </citation>
    <scope>NUCLEOTIDE SEQUENCE [LARGE SCALE GENOMIC DNA]</scope>
</reference>
<dbReference type="PANTHER" id="PTHR43687">
    <property type="entry name" value="ADENYLYLSULFATE REDUCTASE, BETA SUBUNIT"/>
    <property type="match status" value="1"/>
</dbReference>
<dbReference type="GO" id="GO:0051539">
    <property type="term" value="F:4 iron, 4 sulfur cluster binding"/>
    <property type="evidence" value="ECO:0007669"/>
    <property type="project" value="UniProtKB-KW"/>
</dbReference>
<evidence type="ECO:0000313" key="8">
    <source>
        <dbReference type="EMBL" id="CAI9915929.1"/>
    </source>
</evidence>
<dbReference type="AlphaFoldDB" id="A0AA86NBF9"/>
<dbReference type="InterPro" id="IPR017896">
    <property type="entry name" value="4Fe4S_Fe-S-bd"/>
</dbReference>
<sequence length="295" mass="33582">MKIGVLIGSITGNTEHLGNQIIKKLQDLDGTLKFDTLMINQEMNKMNTTEQYEYPNYDAYVVGTYTDFLSIPILVRQYFEKMPPTHIKNKLVLTFSTHGFTTGHTGQALQQLLISMGAKPISHIVTKYPDNYVHLPFILPLYLKKVQKNSDPEFDSKCIQFVNTLKSGKFPEITTKYNSKNVSKDVQRQKKQVKDHFIVQDSCVGCGTCVENCPSAIISLKDGKAVFTEQDKCVGCYACFQKCPVNAVVDEKKTLVNKLQYKYDNSYIVEKPKSNFMFKAIIFVTFMMLTVMLLK</sequence>
<dbReference type="Pfam" id="PF12838">
    <property type="entry name" value="Fer4_7"/>
    <property type="match status" value="1"/>
</dbReference>
<keyword evidence="4" id="KW-0411">Iron-sulfur</keyword>
<dbReference type="NCBIfam" id="NF038196">
    <property type="entry name" value="ferrodoxin_EFR1"/>
    <property type="match status" value="1"/>
</dbReference>
<evidence type="ECO:0000256" key="1">
    <source>
        <dbReference type="ARBA" id="ARBA00022485"/>
    </source>
</evidence>
<keyword evidence="5" id="KW-1133">Transmembrane helix</keyword>
<dbReference type="InterPro" id="IPR029039">
    <property type="entry name" value="Flavoprotein-like_sf"/>
</dbReference>
<dbReference type="InterPro" id="IPR047964">
    <property type="entry name" value="EFR1-like"/>
</dbReference>
<evidence type="ECO:0000259" key="7">
    <source>
        <dbReference type="PROSITE" id="PS51379"/>
    </source>
</evidence>